<keyword evidence="1" id="KW-0479">Metal-binding</keyword>
<sequence>MSNPSPDIVALINHLSIFPHFFGSATWELPPLRRPKYPDHAILSLSQAVETLDCLMSRCVRLLRAFDPFRLSQDKADIPSPLILTQYELLRELDIWHAEFVVFKESLESNIENDRFLRIMEIRWYVCNIWLQIANQDEMFCDAMIFRAQFERVVEVAREYATLGSLAVTQSPNFFKFEMGIAPLLHFVVLKCRYLELRLEAWNLLRVVGCARESLWDSIIMYAIGRRVIEREHGIELPPGITNEQLEQMGFNSALPSDEMRIRDSYLEDEIELHVDCGGVLMTRRRISFLMPHSDQNQLKRVRDWLYLPEKN</sequence>
<accession>A0A7C8IRL5</accession>
<evidence type="ECO:0000256" key="2">
    <source>
        <dbReference type="ARBA" id="ARBA00022833"/>
    </source>
</evidence>
<keyword evidence="6" id="KW-0539">Nucleus</keyword>
<reference evidence="7 8" key="1">
    <citation type="submission" date="2019-12" db="EMBL/GenBank/DDBJ databases">
        <title>Draft genome sequence of the ascomycete Xylaria multiplex DSM 110363.</title>
        <authorList>
            <person name="Buettner E."/>
            <person name="Kellner H."/>
        </authorList>
    </citation>
    <scope>NUCLEOTIDE SEQUENCE [LARGE SCALE GENOMIC DNA]</scope>
    <source>
        <strain evidence="7 8">DSM 110363</strain>
    </source>
</reference>
<keyword evidence="8" id="KW-1185">Reference proteome</keyword>
<evidence type="ECO:0000313" key="8">
    <source>
        <dbReference type="Proteomes" id="UP000481858"/>
    </source>
</evidence>
<dbReference type="GO" id="GO:0003677">
    <property type="term" value="F:DNA binding"/>
    <property type="evidence" value="ECO:0007669"/>
    <property type="project" value="UniProtKB-KW"/>
</dbReference>
<dbReference type="OrthoDB" id="3598904at2759"/>
<dbReference type="PANTHER" id="PTHR36206">
    <property type="entry name" value="ASPERCRYPTIN BIOSYNTHESIS CLUSTER-SPECIFIC TRANSCRIPTION REGULATOR ATNN-RELATED"/>
    <property type="match status" value="1"/>
</dbReference>
<keyword evidence="2" id="KW-0862">Zinc</keyword>
<keyword evidence="4" id="KW-0238">DNA-binding</keyword>
<proteinExistence type="predicted"/>
<organism evidence="7 8">
    <name type="scientific">Xylaria multiplex</name>
    <dbReference type="NCBI Taxonomy" id="323545"/>
    <lineage>
        <taxon>Eukaryota</taxon>
        <taxon>Fungi</taxon>
        <taxon>Dikarya</taxon>
        <taxon>Ascomycota</taxon>
        <taxon>Pezizomycotina</taxon>
        <taxon>Sordariomycetes</taxon>
        <taxon>Xylariomycetidae</taxon>
        <taxon>Xylariales</taxon>
        <taxon>Xylariaceae</taxon>
        <taxon>Xylaria</taxon>
    </lineage>
</organism>
<evidence type="ECO:0000256" key="5">
    <source>
        <dbReference type="ARBA" id="ARBA00023163"/>
    </source>
</evidence>
<dbReference type="Proteomes" id="UP000481858">
    <property type="component" value="Unassembled WGS sequence"/>
</dbReference>
<dbReference type="GO" id="GO:0046872">
    <property type="term" value="F:metal ion binding"/>
    <property type="evidence" value="ECO:0007669"/>
    <property type="project" value="UniProtKB-KW"/>
</dbReference>
<dbReference type="EMBL" id="WUBL01000070">
    <property type="protein sequence ID" value="KAF2967305.1"/>
    <property type="molecule type" value="Genomic_DNA"/>
</dbReference>
<dbReference type="InParanoid" id="A0A7C8IRL5"/>
<comment type="caution">
    <text evidence="7">The sequence shown here is derived from an EMBL/GenBank/DDBJ whole genome shotgun (WGS) entry which is preliminary data.</text>
</comment>
<evidence type="ECO:0000256" key="1">
    <source>
        <dbReference type="ARBA" id="ARBA00022723"/>
    </source>
</evidence>
<gene>
    <name evidence="7" type="ORF">GQX73_g6269</name>
</gene>
<evidence type="ECO:0000256" key="6">
    <source>
        <dbReference type="ARBA" id="ARBA00023242"/>
    </source>
</evidence>
<dbReference type="PANTHER" id="PTHR36206:SF16">
    <property type="entry name" value="TRANSCRIPTION FACTOR DOMAIN-CONTAINING PROTEIN-RELATED"/>
    <property type="match status" value="1"/>
</dbReference>
<dbReference type="InterPro" id="IPR052360">
    <property type="entry name" value="Transcr_Regulatory_Proteins"/>
</dbReference>
<keyword evidence="3" id="KW-0805">Transcription regulation</keyword>
<evidence type="ECO:0000313" key="7">
    <source>
        <dbReference type="EMBL" id="KAF2967305.1"/>
    </source>
</evidence>
<dbReference type="AlphaFoldDB" id="A0A7C8IRL5"/>
<evidence type="ECO:0000256" key="4">
    <source>
        <dbReference type="ARBA" id="ARBA00023125"/>
    </source>
</evidence>
<keyword evidence="5" id="KW-0804">Transcription</keyword>
<evidence type="ECO:0000256" key="3">
    <source>
        <dbReference type="ARBA" id="ARBA00023015"/>
    </source>
</evidence>
<protein>
    <submittedName>
        <fullName evidence="7">Uncharacterized protein</fullName>
    </submittedName>
</protein>
<name>A0A7C8IRL5_9PEZI</name>